<keyword evidence="1" id="KW-1015">Disulfide bond</keyword>
<dbReference type="InterPro" id="IPR001304">
    <property type="entry name" value="C-type_lectin-like"/>
</dbReference>
<evidence type="ECO:0000313" key="4">
    <source>
        <dbReference type="Proteomes" id="UP001152320"/>
    </source>
</evidence>
<gene>
    <name evidence="3" type="ORF">HOLleu_05078</name>
</gene>
<dbReference type="CDD" id="cd00037">
    <property type="entry name" value="CLECT"/>
    <property type="match status" value="1"/>
</dbReference>
<accession>A0A9Q1CJC2</accession>
<dbReference type="SUPFAM" id="SSF56436">
    <property type="entry name" value="C-type lectin-like"/>
    <property type="match status" value="1"/>
</dbReference>
<dbReference type="EMBL" id="JAIZAY010000002">
    <property type="protein sequence ID" value="KAJ8046417.1"/>
    <property type="molecule type" value="Genomic_DNA"/>
</dbReference>
<feature type="domain" description="C-type lectin" evidence="2">
    <location>
        <begin position="25"/>
        <end position="140"/>
    </location>
</feature>
<keyword evidence="4" id="KW-1185">Reference proteome</keyword>
<dbReference type="PANTHER" id="PTHR22991:SF40">
    <property type="entry name" value="PROTEIN CBG13490"/>
    <property type="match status" value="1"/>
</dbReference>
<dbReference type="PANTHER" id="PTHR22991">
    <property type="entry name" value="PROTEIN CBG13490"/>
    <property type="match status" value="1"/>
</dbReference>
<evidence type="ECO:0000256" key="1">
    <source>
        <dbReference type="ARBA" id="ARBA00023157"/>
    </source>
</evidence>
<proteinExistence type="predicted"/>
<sequence>MSTPTNNPVMSSAAPCPSRFEATGEGVSCYQLIYNQLMFTYASNYCKDIQPNAHLVSFETQVEEEWVLHLIHNMTNTSGQDYWIGLKNAVYTWEDGSYLSYANFGDKYTDNGGECLYMDVSKDSIWKGGKCTDKKKILCEYEATGAPLSPVAPMTSVTPLAPMTPMTPMVSMALSGTNDSNGTNGISGTNGTNGTYSLTKFDLSLCVRCVSGSRSGNFS</sequence>
<dbReference type="AlphaFoldDB" id="A0A9Q1CJC2"/>
<dbReference type="Pfam" id="PF00059">
    <property type="entry name" value="Lectin_C"/>
    <property type="match status" value="1"/>
</dbReference>
<dbReference type="InterPro" id="IPR050976">
    <property type="entry name" value="Snaclec"/>
</dbReference>
<protein>
    <submittedName>
        <fullName evidence="3">Snaclec bothrojaracin subunit beta</fullName>
    </submittedName>
</protein>
<dbReference type="PROSITE" id="PS50041">
    <property type="entry name" value="C_TYPE_LECTIN_2"/>
    <property type="match status" value="1"/>
</dbReference>
<dbReference type="InterPro" id="IPR016187">
    <property type="entry name" value="CTDL_fold"/>
</dbReference>
<dbReference type="Gene3D" id="3.10.100.10">
    <property type="entry name" value="Mannose-Binding Protein A, subunit A"/>
    <property type="match status" value="1"/>
</dbReference>
<reference evidence="3" key="1">
    <citation type="submission" date="2021-10" db="EMBL/GenBank/DDBJ databases">
        <title>Tropical sea cucumber genome reveals ecological adaptation and Cuvierian tubules defense mechanism.</title>
        <authorList>
            <person name="Chen T."/>
        </authorList>
    </citation>
    <scope>NUCLEOTIDE SEQUENCE</scope>
    <source>
        <strain evidence="3">Nanhai2018</strain>
        <tissue evidence="3">Muscle</tissue>
    </source>
</reference>
<dbReference type="InterPro" id="IPR016186">
    <property type="entry name" value="C-type_lectin-like/link_sf"/>
</dbReference>
<evidence type="ECO:0000259" key="2">
    <source>
        <dbReference type="PROSITE" id="PS50041"/>
    </source>
</evidence>
<comment type="caution">
    <text evidence="3">The sequence shown here is derived from an EMBL/GenBank/DDBJ whole genome shotgun (WGS) entry which is preliminary data.</text>
</comment>
<dbReference type="SMART" id="SM00034">
    <property type="entry name" value="CLECT"/>
    <property type="match status" value="1"/>
</dbReference>
<dbReference type="OrthoDB" id="8960263at2759"/>
<evidence type="ECO:0000313" key="3">
    <source>
        <dbReference type="EMBL" id="KAJ8046417.1"/>
    </source>
</evidence>
<dbReference type="Proteomes" id="UP001152320">
    <property type="component" value="Chromosome 2"/>
</dbReference>
<name>A0A9Q1CJC2_HOLLE</name>
<organism evidence="3 4">
    <name type="scientific">Holothuria leucospilota</name>
    <name type="common">Black long sea cucumber</name>
    <name type="synonym">Mertensiothuria leucospilota</name>
    <dbReference type="NCBI Taxonomy" id="206669"/>
    <lineage>
        <taxon>Eukaryota</taxon>
        <taxon>Metazoa</taxon>
        <taxon>Echinodermata</taxon>
        <taxon>Eleutherozoa</taxon>
        <taxon>Echinozoa</taxon>
        <taxon>Holothuroidea</taxon>
        <taxon>Aspidochirotacea</taxon>
        <taxon>Aspidochirotida</taxon>
        <taxon>Holothuriidae</taxon>
        <taxon>Holothuria</taxon>
    </lineage>
</organism>